<sequence length="216" mass="24326">MKKSLKIIIGIFVLLGIVLLGAYYALTPSESVNTSKGRIITSEELLIGSFIDNVEILKNPLRAQGKISISKDDFKDVVYTAMTEYNIEELKNIDVNIFNNVIKVVSPYKVLGFIDSQISVNLNPTIVNHNLNIKLTDCKLGKIKIKDEKIGGLLKQYKDKIPFTLKDNVVIVNKNDTYPLTLNKIDVKDKEILLDLQLEVNNLIDFISKYKVNIIG</sequence>
<comment type="caution">
    <text evidence="2">The sequence shown here is derived from an EMBL/GenBank/DDBJ whole genome shotgun (WGS) entry which is preliminary data.</text>
</comment>
<dbReference type="RefSeq" id="WP_284132730.1">
    <property type="nucleotide sequence ID" value="NZ_JASKYM010000004.1"/>
</dbReference>
<dbReference type="EMBL" id="JASKYM010000004">
    <property type="protein sequence ID" value="MDK2563788.1"/>
    <property type="molecule type" value="Genomic_DNA"/>
</dbReference>
<keyword evidence="1" id="KW-0472">Membrane</keyword>
<organism evidence="2 3">
    <name type="scientific">Romboutsia sedimentorum</name>
    <dbReference type="NCBI Taxonomy" id="1368474"/>
    <lineage>
        <taxon>Bacteria</taxon>
        <taxon>Bacillati</taxon>
        <taxon>Bacillota</taxon>
        <taxon>Clostridia</taxon>
        <taxon>Peptostreptococcales</taxon>
        <taxon>Peptostreptococcaceae</taxon>
        <taxon>Romboutsia</taxon>
    </lineage>
</organism>
<keyword evidence="1" id="KW-0812">Transmembrane</keyword>
<evidence type="ECO:0000313" key="3">
    <source>
        <dbReference type="Proteomes" id="UP001301012"/>
    </source>
</evidence>
<proteinExistence type="predicted"/>
<feature type="transmembrane region" description="Helical" evidence="1">
    <location>
        <begin position="7"/>
        <end position="26"/>
    </location>
</feature>
<evidence type="ECO:0000313" key="2">
    <source>
        <dbReference type="EMBL" id="MDK2563788.1"/>
    </source>
</evidence>
<name>A0ABT7EA34_9FIRM</name>
<protein>
    <recommendedName>
        <fullName evidence="4">DUF2140 family protein</fullName>
    </recommendedName>
</protein>
<accession>A0ABT7EA34</accession>
<evidence type="ECO:0008006" key="4">
    <source>
        <dbReference type="Google" id="ProtNLM"/>
    </source>
</evidence>
<keyword evidence="3" id="KW-1185">Reference proteome</keyword>
<gene>
    <name evidence="2" type="ORF">QOZ84_09525</name>
</gene>
<keyword evidence="1" id="KW-1133">Transmembrane helix</keyword>
<reference evidence="2 3" key="1">
    <citation type="submission" date="2023-05" db="EMBL/GenBank/DDBJ databases">
        <title>Rombocin, a short stable natural nisin variant, displays selective antimicrobial activity against Listeria monocytogenes and employs dual mode of action to kill target bacterial strains.</title>
        <authorList>
            <person name="Wambui J."/>
            <person name="Stephan R."/>
            <person name="Kuipers O.P."/>
        </authorList>
    </citation>
    <scope>NUCLEOTIDE SEQUENCE [LARGE SCALE GENOMIC DNA]</scope>
    <source>
        <strain evidence="2 3">RC002</strain>
    </source>
</reference>
<evidence type="ECO:0000256" key="1">
    <source>
        <dbReference type="SAM" id="Phobius"/>
    </source>
</evidence>
<dbReference type="Proteomes" id="UP001301012">
    <property type="component" value="Unassembled WGS sequence"/>
</dbReference>